<dbReference type="EMBL" id="LSNG01000045">
    <property type="protein sequence ID" value="KXN75222.1"/>
    <property type="molecule type" value="Genomic_DNA"/>
</dbReference>
<reference evidence="2 4" key="1">
    <citation type="submission" date="2016-02" db="EMBL/GenBank/DDBJ databases">
        <title>Complete Genome Sequences of Lactobacillus johnsonii Strain W1.</title>
        <authorList>
            <person name="Sun Y."/>
            <person name="Wu X."/>
        </authorList>
    </citation>
    <scope>NUCLEOTIDE SEQUENCE [LARGE SCALE GENOMIC DNA]</scope>
    <source>
        <strain evidence="2 4">W1</strain>
    </source>
</reference>
<evidence type="ECO:0000313" key="5">
    <source>
        <dbReference type="Proteomes" id="UP000216448"/>
    </source>
</evidence>
<dbReference type="Proteomes" id="UP000070346">
    <property type="component" value="Unassembled WGS sequence"/>
</dbReference>
<dbReference type="AlphaFoldDB" id="A0A137PJP6"/>
<dbReference type="RefSeq" id="WP_061400933.1">
    <property type="nucleotide sequence ID" value="NZ_LSNG01000045.1"/>
</dbReference>
<evidence type="ECO:0000313" key="2">
    <source>
        <dbReference type="EMBL" id="KXN75222.1"/>
    </source>
</evidence>
<comment type="caution">
    <text evidence="2">The sequence shown here is derived from an EMBL/GenBank/DDBJ whole genome shotgun (WGS) entry which is preliminary data.</text>
</comment>
<keyword evidence="1" id="KW-0472">Membrane</keyword>
<evidence type="ECO:0000313" key="4">
    <source>
        <dbReference type="Proteomes" id="UP000070346"/>
    </source>
</evidence>
<accession>A0A137PJP6</accession>
<dbReference type="EMBL" id="NIBB01000062">
    <property type="protein sequence ID" value="PAB52096.1"/>
    <property type="molecule type" value="Genomic_DNA"/>
</dbReference>
<keyword evidence="1" id="KW-1133">Transmembrane helix</keyword>
<name>A0A137PJP6_LACJH</name>
<evidence type="ECO:0000313" key="3">
    <source>
        <dbReference type="EMBL" id="PAB52096.1"/>
    </source>
</evidence>
<keyword evidence="1" id="KW-0812">Transmembrane</keyword>
<reference evidence="3 5" key="2">
    <citation type="submission" date="2017-05" db="EMBL/GenBank/DDBJ databases">
        <title>Lactobacillus johnsonii from commercial turkeys.</title>
        <authorList>
            <person name="Johnson T.J."/>
            <person name="Youmans B."/>
        </authorList>
    </citation>
    <scope>NUCLEOTIDE SEQUENCE [LARGE SCALE GENOMIC DNA]</scope>
    <source>
        <strain evidence="3 5">UMNLJ54</strain>
    </source>
</reference>
<feature type="transmembrane region" description="Helical" evidence="1">
    <location>
        <begin position="39"/>
        <end position="63"/>
    </location>
</feature>
<protein>
    <submittedName>
        <fullName evidence="2">Uncharacterized protein</fullName>
    </submittedName>
</protein>
<proteinExistence type="predicted"/>
<gene>
    <name evidence="3" type="ORF">A3P64_08400</name>
    <name evidence="2" type="ORF">AYJ53_02745</name>
</gene>
<feature type="transmembrane region" description="Helical" evidence="1">
    <location>
        <begin position="7"/>
        <end position="33"/>
    </location>
</feature>
<sequence>MNWKEELIYNLILGLSIIGLIIILIIAANIFIFKPSINWFNGLGGLTKFLLVLFIFLNIRYLFKKILDD</sequence>
<organism evidence="2 4">
    <name type="scientific">Lactobacillus johnsonii</name>
    <dbReference type="NCBI Taxonomy" id="33959"/>
    <lineage>
        <taxon>Bacteria</taxon>
        <taxon>Bacillati</taxon>
        <taxon>Bacillota</taxon>
        <taxon>Bacilli</taxon>
        <taxon>Lactobacillales</taxon>
        <taxon>Lactobacillaceae</taxon>
        <taxon>Lactobacillus</taxon>
    </lineage>
</organism>
<dbReference type="Proteomes" id="UP000216448">
    <property type="component" value="Unassembled WGS sequence"/>
</dbReference>
<evidence type="ECO:0000256" key="1">
    <source>
        <dbReference type="SAM" id="Phobius"/>
    </source>
</evidence>